<gene>
    <name evidence="2" type="ORF">GGG17_11110</name>
</gene>
<dbReference type="RefSeq" id="WP_154593780.1">
    <property type="nucleotide sequence ID" value="NZ_CP171001.1"/>
</dbReference>
<comment type="caution">
    <text evidence="2">The sequence shown here is derived from an EMBL/GenBank/DDBJ whole genome shotgun (WGS) entry which is preliminary data.</text>
</comment>
<evidence type="ECO:0000256" key="1">
    <source>
        <dbReference type="SAM" id="MobiDB-lite"/>
    </source>
</evidence>
<dbReference type="EMBL" id="WLVL01000039">
    <property type="protein sequence ID" value="MTB72505.1"/>
    <property type="molecule type" value="Genomic_DNA"/>
</dbReference>
<keyword evidence="3" id="KW-1185">Reference proteome</keyword>
<protein>
    <recommendedName>
        <fullName evidence="4">Toxin-antitoxin system HicB family antitoxin</fullName>
    </recommendedName>
</protein>
<name>A0A6I3ILD5_9MICO</name>
<dbReference type="Proteomes" id="UP000431092">
    <property type="component" value="Unassembled WGS sequence"/>
</dbReference>
<reference evidence="2 3" key="1">
    <citation type="submission" date="2019-11" db="EMBL/GenBank/DDBJ databases">
        <title>Whole genome sequencing identifies a novel species of the genus Arsenicicoccus isolated from human blood.</title>
        <authorList>
            <person name="Jeong J.H."/>
            <person name="Kweon O.J."/>
            <person name="Kim H.R."/>
            <person name="Kim T.-H."/>
            <person name="Ha S.-M."/>
            <person name="Lee M.-K."/>
        </authorList>
    </citation>
    <scope>NUCLEOTIDE SEQUENCE [LARGE SCALE GENOMIC DNA]</scope>
    <source>
        <strain evidence="2 3">MKL-02</strain>
    </source>
</reference>
<dbReference type="AlphaFoldDB" id="A0A6I3ILD5"/>
<sequence length="77" mass="8474">MANLTVTVDGETLRRARIRALERGESVNGYLAEMLRRYAGDVPQAEIFTDTLSVVRASGAGADNGPRSWSRDELHRA</sequence>
<feature type="region of interest" description="Disordered" evidence="1">
    <location>
        <begin position="58"/>
        <end position="77"/>
    </location>
</feature>
<proteinExistence type="predicted"/>
<evidence type="ECO:0008006" key="4">
    <source>
        <dbReference type="Google" id="ProtNLM"/>
    </source>
</evidence>
<organism evidence="2 3">
    <name type="scientific">Arsenicicoccus cauae</name>
    <dbReference type="NCBI Taxonomy" id="2663847"/>
    <lineage>
        <taxon>Bacteria</taxon>
        <taxon>Bacillati</taxon>
        <taxon>Actinomycetota</taxon>
        <taxon>Actinomycetes</taxon>
        <taxon>Micrococcales</taxon>
        <taxon>Intrasporangiaceae</taxon>
        <taxon>Arsenicicoccus</taxon>
    </lineage>
</organism>
<accession>A0A6I3ILD5</accession>
<evidence type="ECO:0000313" key="2">
    <source>
        <dbReference type="EMBL" id="MTB72505.1"/>
    </source>
</evidence>
<evidence type="ECO:0000313" key="3">
    <source>
        <dbReference type="Proteomes" id="UP000431092"/>
    </source>
</evidence>